<keyword evidence="6" id="KW-1185">Reference proteome</keyword>
<gene>
    <name evidence="5" type="ORF">MUN53_17165</name>
</gene>
<dbReference type="Proteomes" id="UP001165444">
    <property type="component" value="Unassembled WGS sequence"/>
</dbReference>
<dbReference type="InterPro" id="IPR045957">
    <property type="entry name" value="DUF6377"/>
</dbReference>
<dbReference type="EMBL" id="JAKZMM010000071">
    <property type="protein sequence ID" value="MCJ2382319.1"/>
    <property type="molecule type" value="Genomic_DNA"/>
</dbReference>
<reference evidence="5 6" key="1">
    <citation type="submission" date="2022-03" db="EMBL/GenBank/DDBJ databases">
        <title>Parabacteroides sp. nov. isolated from swine feces.</title>
        <authorList>
            <person name="Bak J.E."/>
        </authorList>
    </citation>
    <scope>NUCLEOTIDE SEQUENCE [LARGE SCALE GENOMIC DNA]</scope>
    <source>
        <strain evidence="5 6">AGMB00274</strain>
    </source>
</reference>
<feature type="transmembrane region" description="Helical" evidence="2">
    <location>
        <begin position="331"/>
        <end position="351"/>
    </location>
</feature>
<dbReference type="Pfam" id="PF19904">
    <property type="entry name" value="DUF6377"/>
    <property type="match status" value="1"/>
</dbReference>
<organism evidence="5 6">
    <name type="scientific">Parabacteroides faecalis</name>
    <dbReference type="NCBI Taxonomy" id="2924040"/>
    <lineage>
        <taxon>Bacteria</taxon>
        <taxon>Pseudomonadati</taxon>
        <taxon>Bacteroidota</taxon>
        <taxon>Bacteroidia</taxon>
        <taxon>Bacteroidales</taxon>
        <taxon>Tannerellaceae</taxon>
        <taxon>Parabacteroides</taxon>
    </lineage>
</organism>
<evidence type="ECO:0000313" key="6">
    <source>
        <dbReference type="Proteomes" id="UP001165444"/>
    </source>
</evidence>
<protein>
    <submittedName>
        <fullName evidence="5">DUF6377 domain-containing protein</fullName>
    </submittedName>
</protein>
<evidence type="ECO:0000256" key="3">
    <source>
        <dbReference type="SAM" id="SignalP"/>
    </source>
</evidence>
<dbReference type="InterPro" id="IPR011990">
    <property type="entry name" value="TPR-like_helical_dom_sf"/>
</dbReference>
<keyword evidence="2" id="KW-0472">Membrane</keyword>
<accession>A0ABT0C5N8</accession>
<feature type="domain" description="DUF6377" evidence="4">
    <location>
        <begin position="257"/>
        <end position="504"/>
    </location>
</feature>
<proteinExistence type="predicted"/>
<comment type="caution">
    <text evidence="5">The sequence shown here is derived from an EMBL/GenBank/DDBJ whole genome shotgun (WGS) entry which is preliminary data.</text>
</comment>
<keyword evidence="3" id="KW-0732">Signal</keyword>
<keyword evidence="2" id="KW-1133">Transmembrane helix</keyword>
<name>A0ABT0C5N8_9BACT</name>
<evidence type="ECO:0000256" key="2">
    <source>
        <dbReference type="SAM" id="Phobius"/>
    </source>
</evidence>
<feature type="coiled-coil region" evidence="1">
    <location>
        <begin position="357"/>
        <end position="384"/>
    </location>
</feature>
<feature type="chain" id="PRO_5045601842" evidence="3">
    <location>
        <begin position="20"/>
        <end position="540"/>
    </location>
</feature>
<evidence type="ECO:0000313" key="5">
    <source>
        <dbReference type="EMBL" id="MCJ2382319.1"/>
    </source>
</evidence>
<feature type="signal peptide" evidence="3">
    <location>
        <begin position="1"/>
        <end position="19"/>
    </location>
</feature>
<keyword evidence="2" id="KW-0812">Transmembrane</keyword>
<dbReference type="Gene3D" id="1.25.40.10">
    <property type="entry name" value="Tetratricopeptide repeat domain"/>
    <property type="match status" value="1"/>
</dbReference>
<keyword evidence="1" id="KW-0175">Coiled coil</keyword>
<sequence length="540" mass="63571">MFRLFPCILFLILCSTLNARPSYTDSLRLMLQQLDQVVENRSIYDNRKEQKIERLKESIPLAGNDSVRYEIYNKLFREYFNYQTDSALHYVSLKENLAKAKHWDYEDELRMNRSELFSTMGMYKEAIDMLEKIDSKKLSTSQLRYYYSMWNSLYGLIAGYSLTQKERDIYYQTSTMYRDSLIPLYSPDVEIYYRLQAGQFIARKAYQEAVDVLKSVPAELLEGHSIGLVAFDLSTAYEGLGDTEQEMYYLAKSAIVDLKLSIKEYIALHKLAYLLYQQGDIERAYKYLNRSMADAVFCNARFRAISITQSYPIIDQAYRIKSAQELQLRQILMSISLGVSLLLVGMVLYIYRQMRKLKVARLDLSKMNEQLQHVNKQLYKVNQELSSANLIKQEYIVHYLDQCTMYLDKMENYRRSLENLSISKDLKALFKAIKSESFITEEREKFYKSFDETFLSLFPHFVESLNALLRDDEQIHPHPGELLSTELRIFALIRLGITDSNKIARFLRYSLTTIYNYRSKVRNKAKDKMQFETQVGQIQS</sequence>
<dbReference type="RefSeq" id="WP_243326619.1">
    <property type="nucleotide sequence ID" value="NZ_JAKZMM010000071.1"/>
</dbReference>
<evidence type="ECO:0000256" key="1">
    <source>
        <dbReference type="SAM" id="Coils"/>
    </source>
</evidence>
<evidence type="ECO:0000259" key="4">
    <source>
        <dbReference type="Pfam" id="PF19904"/>
    </source>
</evidence>